<organism evidence="2">
    <name type="scientific">Oryza meridionalis</name>
    <dbReference type="NCBI Taxonomy" id="40149"/>
    <lineage>
        <taxon>Eukaryota</taxon>
        <taxon>Viridiplantae</taxon>
        <taxon>Streptophyta</taxon>
        <taxon>Embryophyta</taxon>
        <taxon>Tracheophyta</taxon>
        <taxon>Spermatophyta</taxon>
        <taxon>Magnoliopsida</taxon>
        <taxon>Liliopsida</taxon>
        <taxon>Poales</taxon>
        <taxon>Poaceae</taxon>
        <taxon>BOP clade</taxon>
        <taxon>Oryzoideae</taxon>
        <taxon>Oryzeae</taxon>
        <taxon>Oryzinae</taxon>
        <taxon>Oryza</taxon>
    </lineage>
</organism>
<proteinExistence type="predicted"/>
<dbReference type="Proteomes" id="UP000008021">
    <property type="component" value="Chromosome 8"/>
</dbReference>
<keyword evidence="3" id="KW-1185">Reference proteome</keyword>
<dbReference type="HOGENOM" id="CLU_2487239_0_0_1"/>
<dbReference type="Gramene" id="OMERI08G14240.1">
    <property type="protein sequence ID" value="OMERI08G14240.1"/>
    <property type="gene ID" value="OMERI08G14240"/>
</dbReference>
<reference evidence="2" key="2">
    <citation type="submission" date="2018-05" db="EMBL/GenBank/DDBJ databases">
        <title>OmerRS3 (Oryza meridionalis Reference Sequence Version 3).</title>
        <authorList>
            <person name="Zhang J."/>
            <person name="Kudrna D."/>
            <person name="Lee S."/>
            <person name="Talag J."/>
            <person name="Welchert J."/>
            <person name="Wing R.A."/>
        </authorList>
    </citation>
    <scope>NUCLEOTIDE SEQUENCE [LARGE SCALE GENOMIC DNA]</scope>
    <source>
        <strain evidence="2">cv. OR44</strain>
    </source>
</reference>
<sequence>MDACHRRLGKEPPRSTPAMAAREGAASIRAYGGGRGRSRLDPLRWRCRGRAPATGEGDTVGRGNGRRRSDGKKWAATHRCVRWGRREANR</sequence>
<reference evidence="2" key="1">
    <citation type="submission" date="2015-04" db="UniProtKB">
        <authorList>
            <consortium name="EnsemblPlants"/>
        </authorList>
    </citation>
    <scope>IDENTIFICATION</scope>
</reference>
<evidence type="ECO:0000256" key="1">
    <source>
        <dbReference type="SAM" id="MobiDB-lite"/>
    </source>
</evidence>
<accession>A0A0E0EMC4</accession>
<evidence type="ECO:0000313" key="3">
    <source>
        <dbReference type="Proteomes" id="UP000008021"/>
    </source>
</evidence>
<evidence type="ECO:0000313" key="2">
    <source>
        <dbReference type="EnsemblPlants" id="OMERI08G14240.1"/>
    </source>
</evidence>
<name>A0A0E0EMC4_9ORYZ</name>
<feature type="region of interest" description="Disordered" evidence="1">
    <location>
        <begin position="1"/>
        <end position="76"/>
    </location>
</feature>
<protein>
    <submittedName>
        <fullName evidence="2">Uncharacterized protein</fullName>
    </submittedName>
</protein>
<dbReference type="EnsemblPlants" id="OMERI08G14240.1">
    <property type="protein sequence ID" value="OMERI08G14240.1"/>
    <property type="gene ID" value="OMERI08G14240"/>
</dbReference>
<dbReference type="AlphaFoldDB" id="A0A0E0EMC4"/>